<evidence type="ECO:0000313" key="2">
    <source>
        <dbReference type="Proteomes" id="UP000466894"/>
    </source>
</evidence>
<dbReference type="KEGG" id="mnv:MNVI_21470"/>
<protein>
    <recommendedName>
        <fullName evidence="3">Peptidase M50</fullName>
    </recommendedName>
</protein>
<reference evidence="1 2" key="1">
    <citation type="journal article" date="2019" name="Emerg. Microbes Infect.">
        <title>Comprehensive subspecies identification of 175 nontuberculous mycobacteria species based on 7547 genomic profiles.</title>
        <authorList>
            <person name="Matsumoto Y."/>
            <person name="Kinjo T."/>
            <person name="Motooka D."/>
            <person name="Nabeya D."/>
            <person name="Jung N."/>
            <person name="Uechi K."/>
            <person name="Horii T."/>
            <person name="Iida T."/>
            <person name="Fujita J."/>
            <person name="Nakamura S."/>
        </authorList>
    </citation>
    <scope>NUCLEOTIDE SEQUENCE [LARGE SCALE GENOMIC DNA]</scope>
    <source>
        <strain evidence="1 2">JCM 16367</strain>
    </source>
</reference>
<dbReference type="Proteomes" id="UP000466894">
    <property type="component" value="Chromosome"/>
</dbReference>
<evidence type="ECO:0000313" key="1">
    <source>
        <dbReference type="EMBL" id="BBY06829.1"/>
    </source>
</evidence>
<organism evidence="1 2">
    <name type="scientific">Mycobacterium noviomagense</name>
    <dbReference type="NCBI Taxonomy" id="459858"/>
    <lineage>
        <taxon>Bacteria</taxon>
        <taxon>Bacillati</taxon>
        <taxon>Actinomycetota</taxon>
        <taxon>Actinomycetes</taxon>
        <taxon>Mycobacteriales</taxon>
        <taxon>Mycobacteriaceae</taxon>
        <taxon>Mycobacterium</taxon>
    </lineage>
</organism>
<gene>
    <name evidence="1" type="ORF">MNVI_21470</name>
</gene>
<dbReference type="AlphaFoldDB" id="A0A7I7PE98"/>
<sequence length="225" mass="24412">MSREVCAEPMNTGGNAASVAVLLFGDRRAPGPLRSLPTQRVKSPADVDAAVGPYRRLVVVGADADLATVLTRLLRADRLDVEVGYAPRRRTTATRVYRLPAGRRALRRARRGSARRVPLIRDETGAVIVGSALWRGVDGPLHGEAVVDDATLFDGDVTGVQIMPTAALPGLRARVVSRWPRRWVLGRAVQLGCTGVLVTRDGVAAGRPARRSTFYRHIEGWLLVR</sequence>
<name>A0A7I7PE98_9MYCO</name>
<accession>A0A7I7PE98</accession>
<evidence type="ECO:0008006" key="3">
    <source>
        <dbReference type="Google" id="ProtNLM"/>
    </source>
</evidence>
<dbReference type="EMBL" id="AP022583">
    <property type="protein sequence ID" value="BBY06829.1"/>
    <property type="molecule type" value="Genomic_DNA"/>
</dbReference>
<proteinExistence type="predicted"/>